<dbReference type="InParanoid" id="S7XST1"/>
<accession>S7XST1</accession>
<dbReference type="VEuPathDB" id="MicrosporidiaDB:SLOPH_938"/>
<evidence type="ECO:0000313" key="1">
    <source>
        <dbReference type="EMBL" id="EPR78988.1"/>
    </source>
</evidence>
<dbReference type="HOGENOM" id="CLU_2172725_0_0_1"/>
<proteinExistence type="predicted"/>
<gene>
    <name evidence="1" type="ORF">SLOPH_938</name>
</gene>
<evidence type="ECO:0000313" key="2">
    <source>
        <dbReference type="Proteomes" id="UP000014978"/>
    </source>
</evidence>
<keyword evidence="2" id="KW-1185">Reference proteome</keyword>
<organism evidence="1 2">
    <name type="scientific">Spraguea lophii (strain 42_110)</name>
    <name type="common">Microsporidian parasite</name>
    <dbReference type="NCBI Taxonomy" id="1358809"/>
    <lineage>
        <taxon>Eukaryota</taxon>
        <taxon>Fungi</taxon>
        <taxon>Fungi incertae sedis</taxon>
        <taxon>Microsporidia</taxon>
        <taxon>Spragueidae</taxon>
        <taxon>Spraguea</taxon>
    </lineage>
</organism>
<dbReference type="AlphaFoldDB" id="S7XST1"/>
<name>S7XST1_SPRLO</name>
<sequence length="110" mass="13642">MIIFMLNFDIIDNSCQFFVLRYVLKNQMLNFDENNVYKYISNIYNFKYSLKSIIFIYYIGLKSFFQNQIILYHATNFQKYKNTKKHFYYIFKISLFKYNFFLDYQTDSSS</sequence>
<dbReference type="EMBL" id="ATCN01000453">
    <property type="protein sequence ID" value="EPR78988.1"/>
    <property type="molecule type" value="Genomic_DNA"/>
</dbReference>
<protein>
    <submittedName>
        <fullName evidence="1">Uncharacterized protein</fullName>
    </submittedName>
</protein>
<comment type="caution">
    <text evidence="1">The sequence shown here is derived from an EMBL/GenBank/DDBJ whole genome shotgun (WGS) entry which is preliminary data.</text>
</comment>
<dbReference type="Proteomes" id="UP000014978">
    <property type="component" value="Unassembled WGS sequence"/>
</dbReference>
<reference evidence="2" key="1">
    <citation type="journal article" date="2013" name="PLoS Genet.">
        <title>The genome of Spraguea lophii and the basis of host-microsporidian interactions.</title>
        <authorList>
            <person name="Campbell S.E."/>
            <person name="Williams T.A."/>
            <person name="Yousuf A."/>
            <person name="Soanes D.M."/>
            <person name="Paszkiewicz K.H."/>
            <person name="Williams B.A.P."/>
        </authorList>
    </citation>
    <scope>NUCLEOTIDE SEQUENCE [LARGE SCALE GENOMIC DNA]</scope>
    <source>
        <strain evidence="2">42_110</strain>
    </source>
</reference>